<comment type="similarity">
    <text evidence="2">Belongs to the endopolyphosphatase PPN1 family.</text>
</comment>
<keyword evidence="10" id="KW-0472">Membrane</keyword>
<protein>
    <recommendedName>
        <fullName evidence="4">Endopolyphosphatase</fullName>
        <ecNumber evidence="3">3.6.1.10</ecNumber>
    </recommendedName>
</protein>
<feature type="chain" id="PRO_5008627488" description="Endopolyphosphatase" evidence="13">
    <location>
        <begin position="21"/>
        <end position="758"/>
    </location>
</feature>
<organism evidence="14 15">
    <name type="scientific">Kwoniella heveanensis BCC8398</name>
    <dbReference type="NCBI Taxonomy" id="1296120"/>
    <lineage>
        <taxon>Eukaryota</taxon>
        <taxon>Fungi</taxon>
        <taxon>Dikarya</taxon>
        <taxon>Basidiomycota</taxon>
        <taxon>Agaricomycotina</taxon>
        <taxon>Tremellomycetes</taxon>
        <taxon>Tremellales</taxon>
        <taxon>Cryptococcaceae</taxon>
        <taxon>Kwoniella</taxon>
    </lineage>
</organism>
<dbReference type="PANTHER" id="PTHR10340:SF55">
    <property type="entry name" value="ENDOPOLYPHOSPHATASE"/>
    <property type="match status" value="1"/>
</dbReference>
<dbReference type="OrthoDB" id="348678at2759"/>
<feature type="compositionally biased region" description="Basic and acidic residues" evidence="12">
    <location>
        <begin position="554"/>
        <end position="568"/>
    </location>
</feature>
<evidence type="ECO:0000256" key="8">
    <source>
        <dbReference type="ARBA" id="ARBA00022968"/>
    </source>
</evidence>
<sequence>MRSTLIAGLLGLALTAPASASASSSSSSAASARHELAIDFRGLEGTRGENAQRPFEPLNRASSSSTSASEGEEVKSEWSFKPRKRPLKGRFLHVTDFHPDPHYQTGATFDTGCHRRPKKNKGKNGKGKGKKGKGLDEFSDDSEEAEDEDEVELHHENEGEEKGWAGTIMDKLKKKKKDKDGIDLAGKWGTAVSKCDSPMSLVNLTFDWLKKEWADEIDFIVWTGDNARHDIDRELPRSPREIFDLNRMMVGKMLDTFGTDIPIVPSIGNNDIWPHNVLAAGPNHITEEFLRIWSKFIPSDYDHVFERGAYFSVEVIPDRLAVISLNTLFWYDSNTLVDGCGERSNDPGALEMDWLDVQLSSFRERGMQVWLTGHVPPHMGYYYDNCYLRYGDLALRYQDTIVGHLFGHMNIDHFFFIDVDELEATPVSNGEVRTMGGQTLMEELRKDFEDMPSKKDIKLKDYIAVNVAASVIPTYLPGVRVFSYNITGLEDDRIDEDVFFRQTAQPRDTDEDNADQDEVNEDEEHEEPSVELTDEQRLDDLKKDRRPGHRHGRPKSDCSRPENEDKPHCVFKHKPRYYSKDSPSRSNRPLSPLGYTQFYLPKVNKQTEAVPEWFVEYTTFKRDVLYPSTSSKKRKGPGKGPGGDAEQRNGTDYEIGEWGQPYPIPLHLLPAYDPTLFEQHQQEANPEEGKGDSPASKDHNNSDKDKDEGKESKLRRFERAIKKITPYKMPDLTIPNYVKLSRKLVAQEKMWDKFSQLM</sequence>
<dbReference type="GO" id="GO:0000324">
    <property type="term" value="C:fungal-type vacuole"/>
    <property type="evidence" value="ECO:0007669"/>
    <property type="project" value="TreeGrafter"/>
</dbReference>
<evidence type="ECO:0000313" key="15">
    <source>
        <dbReference type="Proteomes" id="UP000092666"/>
    </source>
</evidence>
<evidence type="ECO:0000256" key="6">
    <source>
        <dbReference type="ARBA" id="ARBA00022692"/>
    </source>
</evidence>
<feature type="compositionally biased region" description="Basic and acidic residues" evidence="12">
    <location>
        <begin position="687"/>
        <end position="717"/>
    </location>
</feature>
<evidence type="ECO:0000256" key="10">
    <source>
        <dbReference type="ARBA" id="ARBA00023136"/>
    </source>
</evidence>
<evidence type="ECO:0000256" key="11">
    <source>
        <dbReference type="ARBA" id="ARBA00023180"/>
    </source>
</evidence>
<dbReference type="STRING" id="1296120.A0A1B9H199"/>
<evidence type="ECO:0000256" key="9">
    <source>
        <dbReference type="ARBA" id="ARBA00022989"/>
    </source>
</evidence>
<feature type="region of interest" description="Disordered" evidence="12">
    <location>
        <begin position="99"/>
        <end position="167"/>
    </location>
</feature>
<reference evidence="15" key="2">
    <citation type="submission" date="2013-12" db="EMBL/GenBank/DDBJ databases">
        <title>Evolution of pathogenesis and genome organization in the Tremellales.</title>
        <authorList>
            <person name="Cuomo C."/>
            <person name="Litvintseva A."/>
            <person name="Heitman J."/>
            <person name="Chen Y."/>
            <person name="Sun S."/>
            <person name="Springer D."/>
            <person name="Dromer F."/>
            <person name="Young S."/>
            <person name="Zeng Q."/>
            <person name="Chapman S."/>
            <person name="Gujja S."/>
            <person name="Saif S."/>
            <person name="Birren B."/>
        </authorList>
    </citation>
    <scope>NUCLEOTIDE SEQUENCE [LARGE SCALE GENOMIC DNA]</scope>
    <source>
        <strain evidence="15">BCC8398</strain>
    </source>
</reference>
<name>A0A1B9H199_9TREE</name>
<keyword evidence="8" id="KW-0735">Signal-anchor</keyword>
<dbReference type="EC" id="3.6.1.10" evidence="3"/>
<keyword evidence="9" id="KW-1133">Transmembrane helix</keyword>
<comment type="subcellular location">
    <subcellularLocation>
        <location evidence="1">Vacuole membrane</location>
        <topology evidence="1">Single-pass type II membrane protein</topology>
    </subcellularLocation>
</comment>
<evidence type="ECO:0000256" key="7">
    <source>
        <dbReference type="ARBA" id="ARBA00022801"/>
    </source>
</evidence>
<dbReference type="GO" id="GO:0008081">
    <property type="term" value="F:phosphoric diester hydrolase activity"/>
    <property type="evidence" value="ECO:0007669"/>
    <property type="project" value="TreeGrafter"/>
</dbReference>
<dbReference type="EMBL" id="KI669493">
    <property type="protein sequence ID" value="OCF37058.1"/>
    <property type="molecule type" value="Genomic_DNA"/>
</dbReference>
<feature type="region of interest" description="Disordered" evidence="12">
    <location>
        <begin position="673"/>
        <end position="717"/>
    </location>
</feature>
<dbReference type="SUPFAM" id="SSF56300">
    <property type="entry name" value="Metallo-dependent phosphatases"/>
    <property type="match status" value="1"/>
</dbReference>
<feature type="signal peptide" evidence="13">
    <location>
        <begin position="1"/>
        <end position="20"/>
    </location>
</feature>
<feature type="compositionally biased region" description="Basic residues" evidence="12">
    <location>
        <begin position="544"/>
        <end position="553"/>
    </location>
</feature>
<accession>A0A1B9H199</accession>
<dbReference type="InterPro" id="IPR041805">
    <property type="entry name" value="ASMase/PPN1_MPP"/>
</dbReference>
<dbReference type="PANTHER" id="PTHR10340">
    <property type="entry name" value="SPHINGOMYELIN PHOSPHODIESTERASE"/>
    <property type="match status" value="1"/>
</dbReference>
<dbReference type="InterPro" id="IPR012358">
    <property type="entry name" value="EndopolyPtase_N1"/>
</dbReference>
<reference evidence="14 15" key="1">
    <citation type="submission" date="2013-07" db="EMBL/GenBank/DDBJ databases">
        <title>The Genome Sequence of Cryptococcus heveanensis BCC8398.</title>
        <authorList>
            <consortium name="The Broad Institute Genome Sequencing Platform"/>
            <person name="Cuomo C."/>
            <person name="Litvintseva A."/>
            <person name="Chen Y."/>
            <person name="Heitman J."/>
            <person name="Sun S."/>
            <person name="Springer D."/>
            <person name="Dromer F."/>
            <person name="Young S.K."/>
            <person name="Zeng Q."/>
            <person name="Gargeya S."/>
            <person name="Fitzgerald M."/>
            <person name="Abouelleil A."/>
            <person name="Alvarado L."/>
            <person name="Berlin A.M."/>
            <person name="Chapman S.B."/>
            <person name="Dewar J."/>
            <person name="Goldberg J."/>
            <person name="Griggs A."/>
            <person name="Gujja S."/>
            <person name="Hansen M."/>
            <person name="Howarth C."/>
            <person name="Imamovic A."/>
            <person name="Larimer J."/>
            <person name="McCowan C."/>
            <person name="Murphy C."/>
            <person name="Pearson M."/>
            <person name="Priest M."/>
            <person name="Roberts A."/>
            <person name="Saif S."/>
            <person name="Shea T."/>
            <person name="Sykes S."/>
            <person name="Wortman J."/>
            <person name="Nusbaum C."/>
            <person name="Birren B."/>
        </authorList>
    </citation>
    <scope>NUCLEOTIDE SEQUENCE [LARGE SCALE GENOMIC DNA]</scope>
    <source>
        <strain evidence="14 15">BCC8398</strain>
    </source>
</reference>
<dbReference type="GO" id="GO:0000298">
    <property type="term" value="F:endopolyphosphatase activity"/>
    <property type="evidence" value="ECO:0007669"/>
    <property type="project" value="UniProtKB-EC"/>
</dbReference>
<feature type="compositionally biased region" description="Acidic residues" evidence="12">
    <location>
        <begin position="509"/>
        <end position="526"/>
    </location>
</feature>
<keyword evidence="6" id="KW-0812">Transmembrane</keyword>
<feature type="region of interest" description="Disordered" evidence="12">
    <location>
        <begin position="628"/>
        <end position="657"/>
    </location>
</feature>
<dbReference type="PIRSF" id="PIRSF027093">
    <property type="entry name" value="EndopolyPtase_N1"/>
    <property type="match status" value="1"/>
</dbReference>
<evidence type="ECO:0000313" key="14">
    <source>
        <dbReference type="EMBL" id="OCF37058.1"/>
    </source>
</evidence>
<evidence type="ECO:0000256" key="3">
    <source>
        <dbReference type="ARBA" id="ARBA00012459"/>
    </source>
</evidence>
<keyword evidence="13" id="KW-0732">Signal</keyword>
<evidence type="ECO:0000256" key="13">
    <source>
        <dbReference type="SAM" id="SignalP"/>
    </source>
</evidence>
<evidence type="ECO:0000256" key="1">
    <source>
        <dbReference type="ARBA" id="ARBA00004576"/>
    </source>
</evidence>
<dbReference type="GO" id="GO:0005774">
    <property type="term" value="C:vacuolar membrane"/>
    <property type="evidence" value="ECO:0007669"/>
    <property type="project" value="UniProtKB-SubCell"/>
</dbReference>
<feature type="compositionally biased region" description="Basic and acidic residues" evidence="12">
    <location>
        <begin position="534"/>
        <end position="543"/>
    </location>
</feature>
<evidence type="ECO:0000256" key="2">
    <source>
        <dbReference type="ARBA" id="ARBA00010399"/>
    </source>
</evidence>
<feature type="compositionally biased region" description="Acidic residues" evidence="12">
    <location>
        <begin position="137"/>
        <end position="151"/>
    </location>
</feature>
<evidence type="ECO:0000256" key="5">
    <source>
        <dbReference type="ARBA" id="ARBA00022554"/>
    </source>
</evidence>
<dbReference type="Proteomes" id="UP000092666">
    <property type="component" value="Unassembled WGS sequence"/>
</dbReference>
<proteinExistence type="inferred from homology"/>
<evidence type="ECO:0000256" key="4">
    <source>
        <dbReference type="ARBA" id="ARBA00014458"/>
    </source>
</evidence>
<feature type="compositionally biased region" description="Basic residues" evidence="12">
    <location>
        <begin position="114"/>
        <end position="132"/>
    </location>
</feature>
<feature type="region of interest" description="Disordered" evidence="12">
    <location>
        <begin position="502"/>
        <end position="592"/>
    </location>
</feature>
<keyword evidence="7" id="KW-0378">Hydrolase</keyword>
<dbReference type="AlphaFoldDB" id="A0A1B9H199"/>
<dbReference type="GO" id="GO:0006798">
    <property type="term" value="P:polyphosphate catabolic process"/>
    <property type="evidence" value="ECO:0007669"/>
    <property type="project" value="TreeGrafter"/>
</dbReference>
<dbReference type="GO" id="GO:0005615">
    <property type="term" value="C:extracellular space"/>
    <property type="evidence" value="ECO:0007669"/>
    <property type="project" value="TreeGrafter"/>
</dbReference>
<evidence type="ECO:0000256" key="12">
    <source>
        <dbReference type="SAM" id="MobiDB-lite"/>
    </source>
</evidence>
<keyword evidence="5" id="KW-0926">Vacuole</keyword>
<dbReference type="GO" id="GO:0004309">
    <property type="term" value="F:exopolyphosphatase activity"/>
    <property type="evidence" value="ECO:0007669"/>
    <property type="project" value="TreeGrafter"/>
</dbReference>
<gene>
    <name evidence="14" type="ORF">I316_00963</name>
</gene>
<keyword evidence="11" id="KW-0325">Glycoprotein</keyword>
<feature type="region of interest" description="Disordered" evidence="12">
    <location>
        <begin position="41"/>
        <end position="81"/>
    </location>
</feature>
<feature type="compositionally biased region" description="Basic and acidic residues" evidence="12">
    <location>
        <begin position="152"/>
        <end position="163"/>
    </location>
</feature>
<dbReference type="CDD" id="cd00842">
    <property type="entry name" value="MPP_ASMase"/>
    <property type="match status" value="1"/>
</dbReference>
<keyword evidence="15" id="KW-1185">Reference proteome</keyword>
<dbReference type="InterPro" id="IPR029052">
    <property type="entry name" value="Metallo-depent_PP-like"/>
</dbReference>